<feature type="compositionally biased region" description="Low complexity" evidence="1">
    <location>
        <begin position="390"/>
        <end position="406"/>
    </location>
</feature>
<sequence length="497" mass="55461">MATYKSMEDFQKKFCLTRIQSRTAFLHHVKWASLERTDPYPNHTSLKGILFAMHADLLPQDYTCEVCAGSFRLRLRLGQDRHSEASTEEGLEQEASKTSLEDSDEEAACHQKAFLQSPRTMQTTCYMQQVPSSVTKVPDAMSFYKKYKYVVEVDESHLNKLRSGALSKSSRAGPDQVWVWGATVPRRPDRFLFRVLEHPQDAMDGKPRGQAEILDCLRLLNLQPKTIIVTDGWTATIAAVQQLKQEKGWDDADLWHEIVNHSAGEITNLAVEAYVNERQHITLELVGNMPGSKPAEPASSQPPMLLKSLITFVVELWLCMLTGQRSPRSVVSMLALPPPEMPTVPMLALPPPEMPIDDDRSVPPPEMRIDDDRSVPPDEGSKDQGCGDGSSSSSSSSSSSMSVSTSGARAPLTKDERTLLEELIEAVKVHQEIEVENERLHQEIRQLKAALISACHWQTSLFLLQSLPSPLINDITFTAAITACEKSLTGRLRSAWQ</sequence>
<dbReference type="OrthoDB" id="407172at2759"/>
<evidence type="ECO:0000313" key="2">
    <source>
        <dbReference type="EMBL" id="CAI3984616.1"/>
    </source>
</evidence>
<dbReference type="EMBL" id="CAMXCT010000902">
    <property type="protein sequence ID" value="CAI3984616.1"/>
    <property type="molecule type" value="Genomic_DNA"/>
</dbReference>
<protein>
    <submittedName>
        <fullName evidence="4">ISXO2-like transposase domain-containing protein</fullName>
    </submittedName>
</protein>
<proteinExistence type="predicted"/>
<evidence type="ECO:0000256" key="1">
    <source>
        <dbReference type="SAM" id="MobiDB-lite"/>
    </source>
</evidence>
<dbReference type="EMBL" id="CAMXCT020000902">
    <property type="protein sequence ID" value="CAL1137991.1"/>
    <property type="molecule type" value="Genomic_DNA"/>
</dbReference>
<feature type="region of interest" description="Disordered" evidence="1">
    <location>
        <begin position="82"/>
        <end position="103"/>
    </location>
</feature>
<gene>
    <name evidence="2" type="ORF">C1SCF055_LOCUS12141</name>
</gene>
<feature type="compositionally biased region" description="Pro residues" evidence="1">
    <location>
        <begin position="344"/>
        <end position="354"/>
    </location>
</feature>
<accession>A0A9P1C402</accession>
<feature type="region of interest" description="Disordered" evidence="1">
    <location>
        <begin position="344"/>
        <end position="412"/>
    </location>
</feature>
<keyword evidence="5" id="KW-1185">Reference proteome</keyword>
<dbReference type="AlphaFoldDB" id="A0A9P1C402"/>
<evidence type="ECO:0000313" key="5">
    <source>
        <dbReference type="Proteomes" id="UP001152797"/>
    </source>
</evidence>
<organism evidence="2">
    <name type="scientific">Cladocopium goreaui</name>
    <dbReference type="NCBI Taxonomy" id="2562237"/>
    <lineage>
        <taxon>Eukaryota</taxon>
        <taxon>Sar</taxon>
        <taxon>Alveolata</taxon>
        <taxon>Dinophyceae</taxon>
        <taxon>Suessiales</taxon>
        <taxon>Symbiodiniaceae</taxon>
        <taxon>Cladocopium</taxon>
    </lineage>
</organism>
<feature type="compositionally biased region" description="Basic and acidic residues" evidence="1">
    <location>
        <begin position="357"/>
        <end position="382"/>
    </location>
</feature>
<reference evidence="3" key="2">
    <citation type="submission" date="2024-04" db="EMBL/GenBank/DDBJ databases">
        <authorList>
            <person name="Chen Y."/>
            <person name="Shah S."/>
            <person name="Dougan E. K."/>
            <person name="Thang M."/>
            <person name="Chan C."/>
        </authorList>
    </citation>
    <scope>NUCLEOTIDE SEQUENCE [LARGE SCALE GENOMIC DNA]</scope>
</reference>
<dbReference type="EMBL" id="CAMXCT030000902">
    <property type="protein sequence ID" value="CAL4771928.1"/>
    <property type="molecule type" value="Genomic_DNA"/>
</dbReference>
<reference evidence="2" key="1">
    <citation type="submission" date="2022-10" db="EMBL/GenBank/DDBJ databases">
        <authorList>
            <person name="Chen Y."/>
            <person name="Dougan E. K."/>
            <person name="Chan C."/>
            <person name="Rhodes N."/>
            <person name="Thang M."/>
        </authorList>
    </citation>
    <scope>NUCLEOTIDE SEQUENCE</scope>
</reference>
<name>A0A9P1C402_9DINO</name>
<evidence type="ECO:0000313" key="3">
    <source>
        <dbReference type="EMBL" id="CAL1137991.1"/>
    </source>
</evidence>
<comment type="caution">
    <text evidence="2">The sequence shown here is derived from an EMBL/GenBank/DDBJ whole genome shotgun (WGS) entry which is preliminary data.</text>
</comment>
<dbReference type="Proteomes" id="UP001152797">
    <property type="component" value="Unassembled WGS sequence"/>
</dbReference>
<evidence type="ECO:0000313" key="4">
    <source>
        <dbReference type="EMBL" id="CAL4771928.1"/>
    </source>
</evidence>